<reference evidence="2 3" key="1">
    <citation type="submission" date="2019-08" db="EMBL/GenBank/DDBJ databases">
        <title>Genomes of Subsaximicrobium wynnwilliamsii strains.</title>
        <authorList>
            <person name="Bowman J.P."/>
        </authorList>
    </citation>
    <scope>NUCLEOTIDE SEQUENCE [LARGE SCALE GENOMIC DNA]</scope>
    <source>
        <strain evidence="2 3">2-80-2</strain>
    </source>
</reference>
<gene>
    <name evidence="2" type="ORF">ESY86_07630</name>
</gene>
<comment type="caution">
    <text evidence="2">The sequence shown here is derived from an EMBL/GenBank/DDBJ whole genome shotgun (WGS) entry which is preliminary data.</text>
</comment>
<evidence type="ECO:0000313" key="2">
    <source>
        <dbReference type="EMBL" id="TXD89647.1"/>
    </source>
</evidence>
<proteinExistence type="predicted"/>
<dbReference type="AlphaFoldDB" id="A0A5C6ZKW0"/>
<keyword evidence="3" id="KW-1185">Reference proteome</keyword>
<dbReference type="EMBL" id="VORO01000006">
    <property type="protein sequence ID" value="TXD89647.1"/>
    <property type="molecule type" value="Genomic_DNA"/>
</dbReference>
<dbReference type="PROSITE" id="PS51257">
    <property type="entry name" value="PROKAR_LIPOPROTEIN"/>
    <property type="match status" value="1"/>
</dbReference>
<evidence type="ECO:0000313" key="3">
    <source>
        <dbReference type="Proteomes" id="UP000321578"/>
    </source>
</evidence>
<dbReference type="RefSeq" id="WP_147086005.1">
    <property type="nucleotide sequence ID" value="NZ_VORM01000012.1"/>
</dbReference>
<feature type="chain" id="PRO_5022932607" description="DUF4625 domain-containing protein" evidence="1">
    <location>
        <begin position="19"/>
        <end position="136"/>
    </location>
</feature>
<dbReference type="OrthoDB" id="893802at2"/>
<evidence type="ECO:0008006" key="4">
    <source>
        <dbReference type="Google" id="ProtNLM"/>
    </source>
</evidence>
<name>A0A5C6ZKW0_9FLAO</name>
<organism evidence="2 3">
    <name type="scientific">Subsaximicrobium wynnwilliamsii</name>
    <dbReference type="NCBI Taxonomy" id="291179"/>
    <lineage>
        <taxon>Bacteria</taxon>
        <taxon>Pseudomonadati</taxon>
        <taxon>Bacteroidota</taxon>
        <taxon>Flavobacteriia</taxon>
        <taxon>Flavobacteriales</taxon>
        <taxon>Flavobacteriaceae</taxon>
        <taxon>Subsaximicrobium</taxon>
    </lineage>
</organism>
<evidence type="ECO:0000256" key="1">
    <source>
        <dbReference type="SAM" id="SignalP"/>
    </source>
</evidence>
<feature type="signal peptide" evidence="1">
    <location>
        <begin position="1"/>
        <end position="18"/>
    </location>
</feature>
<accession>A0A5C6ZKW0</accession>
<dbReference type="Proteomes" id="UP000321578">
    <property type="component" value="Unassembled WGS sequence"/>
</dbReference>
<keyword evidence="1" id="KW-0732">Signal</keyword>
<sequence length="136" mass="16033">MKKIFLLVVLSMSLFACSLDDDTPNFYQEILPIESVTIPEEFEFGGIYEISMTYFRPSSCHVFHNFYYEINENERTVAIINNVYTEQNCEELEDEEVEVSFNFEVTRTDPYVFRFYQGTDESGDDTYYIVEVPVVE</sequence>
<protein>
    <recommendedName>
        <fullName evidence="4">DUF4625 domain-containing protein</fullName>
    </recommendedName>
</protein>